<evidence type="ECO:0000256" key="1">
    <source>
        <dbReference type="SAM" id="MobiDB-lite"/>
    </source>
</evidence>
<keyword evidence="4" id="KW-1185">Reference proteome</keyword>
<dbReference type="KEGG" id="palr:HGI30_17385"/>
<dbReference type="AlphaFoldDB" id="A0A6H2H1E0"/>
<sequence>MLDQAKRGGRCGRRFSFNPWRADRQWKQGSDLPPAKAGSGPGYFRLARRSAAQPARGVAKRSGMTGVALIVLIVLTFSLYQKTKSLQEDLTAIREKLGLLRPEELAERELQRAMEAEADAREAADEADARHPELDAINREIEQELEQAAEDGKPRS</sequence>
<reference evidence="3 4" key="1">
    <citation type="submission" date="2020-04" db="EMBL/GenBank/DDBJ databases">
        <title>Novel Paenibacillus strain UniB2 isolated from commercial digestive syrup.</title>
        <authorList>
            <person name="Thorat V."/>
            <person name="Kirdat K."/>
            <person name="Tiwarekar B."/>
            <person name="Yadav A."/>
        </authorList>
    </citation>
    <scope>NUCLEOTIDE SEQUENCE [LARGE SCALE GENOMIC DNA]</scope>
    <source>
        <strain evidence="3 4">UniB2</strain>
    </source>
</reference>
<evidence type="ECO:0000256" key="2">
    <source>
        <dbReference type="SAM" id="Phobius"/>
    </source>
</evidence>
<evidence type="ECO:0000313" key="4">
    <source>
        <dbReference type="Proteomes" id="UP000502136"/>
    </source>
</evidence>
<evidence type="ECO:0000313" key="3">
    <source>
        <dbReference type="EMBL" id="QJC53168.1"/>
    </source>
</evidence>
<accession>A0A6H2H1E0</accession>
<keyword evidence="2" id="KW-0812">Transmembrane</keyword>
<name>A0A6H2H1E0_9BACL</name>
<keyword evidence="2" id="KW-1133">Transmembrane helix</keyword>
<feature type="region of interest" description="Disordered" evidence="1">
    <location>
        <begin position="114"/>
        <end position="156"/>
    </location>
</feature>
<gene>
    <name evidence="3" type="ORF">HGI30_17385</name>
</gene>
<proteinExistence type="predicted"/>
<organism evidence="3 4">
    <name type="scientific">Paenibacillus albicereus</name>
    <dbReference type="NCBI Taxonomy" id="2726185"/>
    <lineage>
        <taxon>Bacteria</taxon>
        <taxon>Bacillati</taxon>
        <taxon>Bacillota</taxon>
        <taxon>Bacilli</taxon>
        <taxon>Bacillales</taxon>
        <taxon>Paenibacillaceae</taxon>
        <taxon>Paenibacillus</taxon>
    </lineage>
</organism>
<keyword evidence="2" id="KW-0472">Membrane</keyword>
<dbReference type="Proteomes" id="UP000502136">
    <property type="component" value="Chromosome"/>
</dbReference>
<protein>
    <submittedName>
        <fullName evidence="3">Uncharacterized protein</fullName>
    </submittedName>
</protein>
<dbReference type="RefSeq" id="WP_168908709.1">
    <property type="nucleotide sequence ID" value="NZ_CP051428.1"/>
</dbReference>
<feature type="transmembrane region" description="Helical" evidence="2">
    <location>
        <begin position="63"/>
        <end position="80"/>
    </location>
</feature>
<dbReference type="EMBL" id="CP051428">
    <property type="protein sequence ID" value="QJC53168.1"/>
    <property type="molecule type" value="Genomic_DNA"/>
</dbReference>
<feature type="compositionally biased region" description="Basic and acidic residues" evidence="1">
    <location>
        <begin position="114"/>
        <end position="142"/>
    </location>
</feature>